<accession>A0A1F5ZQ65</accession>
<dbReference type="Proteomes" id="UP000177383">
    <property type="component" value="Unassembled WGS sequence"/>
</dbReference>
<dbReference type="NCBIfam" id="NF000768">
    <property type="entry name" value="PRK00051.1"/>
    <property type="match status" value="1"/>
</dbReference>
<dbReference type="EC" id="3.6.1.31" evidence="7"/>
<dbReference type="GO" id="GO:0004636">
    <property type="term" value="F:phosphoribosyl-ATP diphosphatase activity"/>
    <property type="evidence" value="ECO:0007669"/>
    <property type="project" value="UniProtKB-EC"/>
</dbReference>
<dbReference type="AlphaFoldDB" id="A0A1F5ZQ65"/>
<evidence type="ECO:0000256" key="9">
    <source>
        <dbReference type="ARBA" id="ARBA00017720"/>
    </source>
</evidence>
<dbReference type="GO" id="GO:0000105">
    <property type="term" value="P:L-histidine biosynthetic process"/>
    <property type="evidence" value="ECO:0007669"/>
    <property type="project" value="UniProtKB-UniPathway"/>
</dbReference>
<protein>
    <recommendedName>
        <fullName evidence="9">Histidine biosynthesis bifunctional protein HisIE</fullName>
        <ecNumber evidence="8">3.5.4.19</ecNumber>
        <ecNumber evidence="7">3.6.1.31</ecNumber>
    </recommendedName>
</protein>
<proteinExistence type="inferred from homology"/>
<evidence type="ECO:0000256" key="11">
    <source>
        <dbReference type="ARBA" id="ARBA00022801"/>
    </source>
</evidence>
<evidence type="ECO:0000256" key="12">
    <source>
        <dbReference type="ARBA" id="ARBA00023102"/>
    </source>
</evidence>
<dbReference type="STRING" id="1798375.A2773_02565"/>
<evidence type="ECO:0000256" key="7">
    <source>
        <dbReference type="ARBA" id="ARBA00012414"/>
    </source>
</evidence>
<organism evidence="14 15">
    <name type="scientific">Candidatus Gottesmanbacteria bacterium RIFCSPHIGHO2_01_FULL_39_10</name>
    <dbReference type="NCBI Taxonomy" id="1798375"/>
    <lineage>
        <taxon>Bacteria</taxon>
        <taxon>Candidatus Gottesmaniibacteriota</taxon>
    </lineage>
</organism>
<comment type="caution">
    <text evidence="14">The sequence shown here is derived from an EMBL/GenBank/DDBJ whole genome shotgun (WGS) entry which is preliminary data.</text>
</comment>
<evidence type="ECO:0000259" key="13">
    <source>
        <dbReference type="Pfam" id="PF01502"/>
    </source>
</evidence>
<comment type="catalytic activity">
    <reaction evidence="2">
        <text>1-(5-phospho-beta-D-ribosyl)-ATP + H2O = 1-(5-phospho-beta-D-ribosyl)-5'-AMP + diphosphate + H(+)</text>
        <dbReference type="Rhea" id="RHEA:22828"/>
        <dbReference type="ChEBI" id="CHEBI:15377"/>
        <dbReference type="ChEBI" id="CHEBI:15378"/>
        <dbReference type="ChEBI" id="CHEBI:33019"/>
        <dbReference type="ChEBI" id="CHEBI:59457"/>
        <dbReference type="ChEBI" id="CHEBI:73183"/>
        <dbReference type="EC" id="3.6.1.31"/>
    </reaction>
</comment>
<evidence type="ECO:0000256" key="5">
    <source>
        <dbReference type="ARBA" id="ARBA00007731"/>
    </source>
</evidence>
<evidence type="ECO:0000256" key="1">
    <source>
        <dbReference type="ARBA" id="ARBA00000024"/>
    </source>
</evidence>
<feature type="domain" description="Phosphoribosyl-AMP cyclohydrolase" evidence="13">
    <location>
        <begin position="20"/>
        <end position="94"/>
    </location>
</feature>
<dbReference type="EMBL" id="MFJE01000013">
    <property type="protein sequence ID" value="OGG14646.1"/>
    <property type="molecule type" value="Genomic_DNA"/>
</dbReference>
<dbReference type="FunFam" id="3.10.20.810:FF:000001">
    <property type="entry name" value="Histidine biosynthesis bifunctional protein HisIE"/>
    <property type="match status" value="1"/>
</dbReference>
<comment type="similarity">
    <text evidence="6">In the N-terminal section; belongs to the PRA-CH family.</text>
</comment>
<dbReference type="PANTHER" id="PTHR42945:SF1">
    <property type="entry name" value="HISTIDINE BIOSYNTHESIS BIFUNCTIONAL PROTEIN HIS7"/>
    <property type="match status" value="1"/>
</dbReference>
<evidence type="ECO:0000256" key="8">
    <source>
        <dbReference type="ARBA" id="ARBA00012721"/>
    </source>
</evidence>
<dbReference type="GO" id="GO:0004635">
    <property type="term" value="F:phosphoribosyl-AMP cyclohydrolase activity"/>
    <property type="evidence" value="ECO:0007669"/>
    <property type="project" value="UniProtKB-EC"/>
</dbReference>
<evidence type="ECO:0000313" key="15">
    <source>
        <dbReference type="Proteomes" id="UP000177383"/>
    </source>
</evidence>
<dbReference type="InterPro" id="IPR002496">
    <property type="entry name" value="PRib_AMP_CycHydrolase_dom"/>
</dbReference>
<evidence type="ECO:0000256" key="10">
    <source>
        <dbReference type="ARBA" id="ARBA00022605"/>
    </source>
</evidence>
<dbReference type="Gene3D" id="3.10.20.810">
    <property type="entry name" value="Phosphoribosyl-AMP cyclohydrolase"/>
    <property type="match status" value="1"/>
</dbReference>
<evidence type="ECO:0000256" key="4">
    <source>
        <dbReference type="ARBA" id="ARBA00005204"/>
    </source>
</evidence>
<comment type="catalytic activity">
    <reaction evidence="1">
        <text>1-(5-phospho-beta-D-ribosyl)-5'-AMP + H2O = 1-(5-phospho-beta-D-ribosyl)-5-[(5-phospho-beta-D-ribosylamino)methylideneamino]imidazole-4-carboxamide</text>
        <dbReference type="Rhea" id="RHEA:20049"/>
        <dbReference type="ChEBI" id="CHEBI:15377"/>
        <dbReference type="ChEBI" id="CHEBI:58435"/>
        <dbReference type="ChEBI" id="CHEBI:59457"/>
        <dbReference type="EC" id="3.5.4.19"/>
    </reaction>
</comment>
<dbReference type="PANTHER" id="PTHR42945">
    <property type="entry name" value="HISTIDINE BIOSYNTHESIS BIFUNCTIONAL PROTEIN"/>
    <property type="match status" value="1"/>
</dbReference>
<evidence type="ECO:0000256" key="6">
    <source>
        <dbReference type="ARBA" id="ARBA00008299"/>
    </source>
</evidence>
<evidence type="ECO:0000256" key="2">
    <source>
        <dbReference type="ARBA" id="ARBA00001460"/>
    </source>
</evidence>
<comment type="similarity">
    <text evidence="5">In the C-terminal section; belongs to the PRA-PH family.</text>
</comment>
<comment type="pathway">
    <text evidence="3">Amino-acid biosynthesis; L-histidine biosynthesis; L-histidine from 5-phospho-alpha-D-ribose 1-diphosphate: step 3/9.</text>
</comment>
<dbReference type="Pfam" id="PF01502">
    <property type="entry name" value="PRA-CH"/>
    <property type="match status" value="1"/>
</dbReference>
<comment type="pathway">
    <text evidence="4">Amino-acid biosynthesis; L-histidine biosynthesis; L-histidine from 5-phospho-alpha-D-ribose 1-diphosphate: step 2/9.</text>
</comment>
<keyword evidence="12" id="KW-0368">Histidine biosynthesis</keyword>
<name>A0A1F5ZQ65_9BACT</name>
<evidence type="ECO:0000313" key="14">
    <source>
        <dbReference type="EMBL" id="OGG14646.1"/>
    </source>
</evidence>
<gene>
    <name evidence="14" type="ORF">A2773_02565</name>
</gene>
<evidence type="ECO:0000256" key="3">
    <source>
        <dbReference type="ARBA" id="ARBA00005169"/>
    </source>
</evidence>
<dbReference type="EC" id="3.5.4.19" evidence="8"/>
<sequence>MKQNLIPAIIQDNKTNEILMLGYMNKEALDKTRKTGCVYFWSRSRKKLWLKGETSGNKLQVQQIFFDCDKDALLIKCQLMGKNACHTGQKSCFHVKL</sequence>
<dbReference type="UniPathway" id="UPA00031">
    <property type="reaction ID" value="UER00008"/>
</dbReference>
<keyword evidence="10" id="KW-0028">Amino-acid biosynthesis</keyword>
<dbReference type="InterPro" id="IPR038019">
    <property type="entry name" value="PRib_AMP_CycHydrolase_sf"/>
</dbReference>
<dbReference type="SUPFAM" id="SSF141734">
    <property type="entry name" value="HisI-like"/>
    <property type="match status" value="1"/>
</dbReference>
<keyword evidence="11" id="KW-0378">Hydrolase</keyword>
<reference evidence="14 15" key="1">
    <citation type="journal article" date="2016" name="Nat. Commun.">
        <title>Thousands of microbial genomes shed light on interconnected biogeochemical processes in an aquifer system.</title>
        <authorList>
            <person name="Anantharaman K."/>
            <person name="Brown C.T."/>
            <person name="Hug L.A."/>
            <person name="Sharon I."/>
            <person name="Castelle C.J."/>
            <person name="Probst A.J."/>
            <person name="Thomas B.C."/>
            <person name="Singh A."/>
            <person name="Wilkins M.J."/>
            <person name="Karaoz U."/>
            <person name="Brodie E.L."/>
            <person name="Williams K.H."/>
            <person name="Hubbard S.S."/>
            <person name="Banfield J.F."/>
        </authorList>
    </citation>
    <scope>NUCLEOTIDE SEQUENCE [LARGE SCALE GENOMIC DNA]</scope>
</reference>